<feature type="coiled-coil region" evidence="1">
    <location>
        <begin position="453"/>
        <end position="480"/>
    </location>
</feature>
<protein>
    <recommendedName>
        <fullName evidence="4">HEAT repeat domain-containing protein</fullName>
    </recommendedName>
</protein>
<keyword evidence="1" id="KW-0175">Coiled coil</keyword>
<accession>M5RNS9</accession>
<dbReference type="SUPFAM" id="SSF48371">
    <property type="entry name" value="ARM repeat"/>
    <property type="match status" value="1"/>
</dbReference>
<evidence type="ECO:0000313" key="3">
    <source>
        <dbReference type="Proteomes" id="UP000011991"/>
    </source>
</evidence>
<dbReference type="PATRIC" id="fig|1265738.3.peg.7440"/>
<dbReference type="InterPro" id="IPR016024">
    <property type="entry name" value="ARM-type_fold"/>
</dbReference>
<dbReference type="AlphaFoldDB" id="M5RNS9"/>
<evidence type="ECO:0000256" key="1">
    <source>
        <dbReference type="SAM" id="Coils"/>
    </source>
</evidence>
<dbReference type="Proteomes" id="UP000011991">
    <property type="component" value="Unassembled WGS sequence"/>
</dbReference>
<evidence type="ECO:0008006" key="4">
    <source>
        <dbReference type="Google" id="ProtNLM"/>
    </source>
</evidence>
<name>M5RNS9_9BACT</name>
<sequence length="552" mass="62341">MEERQTLRTSAEDELLYRLESDFVRLLKTARHPDRLLEAESLLAETNDNTHWTNYSKATSIIRLAPDKAAIPLLLRYMVLHTKRSSRHIMVPEYEKTLMLISGKVFNPKPDSRDYSEAAVRLRVQAFVDRYWADEAWKETKETTEDDLRVIAKTLLEESRRNGDFSGSGGGRDTAYRAYHNVYYRIRSSSSSEHRLPINELHQGIVPYLLEPFGYQSDINAKQVTPSTDNTLVVDMFPYEAIPILADLANNGQRDEIAKIAEDKRQNATVRMVCIYSLFRAGGELRAESLIEILKSETRLQRRLILLLSLRWAGGQGAGGQGAGNKGAGNKGASDQATDLLLDHIDDPNVEVAIAAACALRESQPDAALPKIKRLFERDRTSNSSLVFSTLGDWKSCAAKQFLAEMVAEALEEKHDDKRLDNALSAFVDAADLPRANWRSPDYHLRTAARVALAQYHDLLAKAKADRDRLRLQTESVRTQWMTATQIESLRKGEYRRLLGLQADGIVTAEESKAVHERLVQVQTEVESLRKKLVVLEAKLATIQVCDEDDHR</sequence>
<comment type="caution">
    <text evidence="2">The sequence shown here is derived from an EMBL/GenBank/DDBJ whole genome shotgun (WGS) entry which is preliminary data.</text>
</comment>
<proteinExistence type="predicted"/>
<dbReference type="EMBL" id="ANOG01001062">
    <property type="protein sequence ID" value="EMI15634.1"/>
    <property type="molecule type" value="Genomic_DNA"/>
</dbReference>
<dbReference type="Gene3D" id="1.25.10.10">
    <property type="entry name" value="Leucine-rich Repeat Variant"/>
    <property type="match status" value="1"/>
</dbReference>
<organism evidence="2 3">
    <name type="scientific">Rhodopirellula maiorica SM1</name>
    <dbReference type="NCBI Taxonomy" id="1265738"/>
    <lineage>
        <taxon>Bacteria</taxon>
        <taxon>Pseudomonadati</taxon>
        <taxon>Planctomycetota</taxon>
        <taxon>Planctomycetia</taxon>
        <taxon>Pirellulales</taxon>
        <taxon>Pirellulaceae</taxon>
        <taxon>Novipirellula</taxon>
    </lineage>
</organism>
<keyword evidence="3" id="KW-1185">Reference proteome</keyword>
<reference evidence="2 3" key="1">
    <citation type="journal article" date="2013" name="Mar. Genomics">
        <title>Expression of sulfatases in Rhodopirellula baltica and the diversity of sulfatases in the genus Rhodopirellula.</title>
        <authorList>
            <person name="Wegner C.E."/>
            <person name="Richter-Heitmann T."/>
            <person name="Klindworth A."/>
            <person name="Klockow C."/>
            <person name="Richter M."/>
            <person name="Achstetter T."/>
            <person name="Glockner F.O."/>
            <person name="Harder J."/>
        </authorList>
    </citation>
    <scope>NUCLEOTIDE SEQUENCE [LARGE SCALE GENOMIC DNA]</scope>
    <source>
        <strain evidence="2 3">SM1</strain>
    </source>
</reference>
<gene>
    <name evidence="2" type="ORF">RMSM_07460</name>
</gene>
<evidence type="ECO:0000313" key="2">
    <source>
        <dbReference type="EMBL" id="EMI15634.1"/>
    </source>
</evidence>
<dbReference type="InterPro" id="IPR011989">
    <property type="entry name" value="ARM-like"/>
</dbReference>